<dbReference type="STRING" id="1794912.AXX12_03390"/>
<accession>A0A154BTN7</accession>
<protein>
    <submittedName>
        <fullName evidence="1">Uncharacterized protein</fullName>
    </submittedName>
</protein>
<keyword evidence="2" id="KW-1185">Reference proteome</keyword>
<organism evidence="1 2">
    <name type="scientific">Anaerosporomusa subterranea</name>
    <dbReference type="NCBI Taxonomy" id="1794912"/>
    <lineage>
        <taxon>Bacteria</taxon>
        <taxon>Bacillati</taxon>
        <taxon>Bacillota</taxon>
        <taxon>Negativicutes</taxon>
        <taxon>Acetonemataceae</taxon>
        <taxon>Anaerosporomusa</taxon>
    </lineage>
</organism>
<comment type="caution">
    <text evidence="1">The sequence shown here is derived from an EMBL/GenBank/DDBJ whole genome shotgun (WGS) entry which is preliminary data.</text>
</comment>
<dbReference type="AlphaFoldDB" id="A0A154BTN7"/>
<reference evidence="1 2" key="1">
    <citation type="submission" date="2016-02" db="EMBL/GenBank/DDBJ databases">
        <title>Anaerosporomusa subterraneum gen. nov., sp. nov., a spore-forming obligate anaerobe isolated from saprolite.</title>
        <authorList>
            <person name="Choi J.K."/>
            <person name="Shah M."/>
            <person name="Yee N."/>
        </authorList>
    </citation>
    <scope>NUCLEOTIDE SEQUENCE [LARGE SCALE GENOMIC DNA]</scope>
    <source>
        <strain evidence="1 2">RU4</strain>
    </source>
</reference>
<proteinExistence type="predicted"/>
<name>A0A154BTN7_ANASB</name>
<gene>
    <name evidence="1" type="ORF">AXX12_03390</name>
</gene>
<dbReference type="RefSeq" id="WP_066239067.1">
    <property type="nucleotide sequence ID" value="NZ_LSGP01000013.1"/>
</dbReference>
<evidence type="ECO:0000313" key="1">
    <source>
        <dbReference type="EMBL" id="KYZ77190.1"/>
    </source>
</evidence>
<dbReference type="EMBL" id="LSGP01000013">
    <property type="protein sequence ID" value="KYZ77190.1"/>
    <property type="molecule type" value="Genomic_DNA"/>
</dbReference>
<dbReference type="Proteomes" id="UP000076268">
    <property type="component" value="Unassembled WGS sequence"/>
</dbReference>
<evidence type="ECO:0000313" key="2">
    <source>
        <dbReference type="Proteomes" id="UP000076268"/>
    </source>
</evidence>
<sequence length="172" mass="19487">MSKNTQANKSKDRLDFALQMEENNLSELLKQTQESSDALLPAMNVFLTFQQQFLQTLKDATLTEVDAIAFPSITSNIIPDEAEWQMVIATYAKTIQDPAQQFLRLWLVNSIFEKTAAFYRQVSISSASPAVRLFASSSAELKKIMARRVESVLRVCINKSWEKLGFCPFPLN</sequence>